<gene>
    <name evidence="2" type="ORF">KIK155_LOCUS14168</name>
    <name evidence="3" type="ORF">TOA249_LOCUS11648</name>
</gene>
<evidence type="ECO:0000256" key="1">
    <source>
        <dbReference type="SAM" id="Phobius"/>
    </source>
</evidence>
<evidence type="ECO:0000313" key="4">
    <source>
        <dbReference type="Proteomes" id="UP000663838"/>
    </source>
</evidence>
<feature type="transmembrane region" description="Helical" evidence="1">
    <location>
        <begin position="44"/>
        <end position="67"/>
    </location>
</feature>
<protein>
    <submittedName>
        <fullName evidence="3">Uncharacterized protein</fullName>
    </submittedName>
</protein>
<comment type="caution">
    <text evidence="3">The sequence shown here is derived from an EMBL/GenBank/DDBJ whole genome shotgun (WGS) entry which is preliminary data.</text>
</comment>
<accession>A0A821D7E8</accession>
<evidence type="ECO:0000313" key="2">
    <source>
        <dbReference type="EMBL" id="CAF3476055.1"/>
    </source>
</evidence>
<dbReference type="AlphaFoldDB" id="A0A821D7E8"/>
<name>A0A821D7E8_9BILA</name>
<evidence type="ECO:0000313" key="3">
    <source>
        <dbReference type="EMBL" id="CAF4616317.1"/>
    </source>
</evidence>
<reference evidence="3" key="1">
    <citation type="submission" date="2021-02" db="EMBL/GenBank/DDBJ databases">
        <authorList>
            <person name="Nowell W R."/>
        </authorList>
    </citation>
    <scope>NUCLEOTIDE SEQUENCE</scope>
</reference>
<dbReference type="Proteomes" id="UP000663865">
    <property type="component" value="Unassembled WGS sequence"/>
</dbReference>
<dbReference type="Proteomes" id="UP000663838">
    <property type="component" value="Unassembled WGS sequence"/>
</dbReference>
<dbReference type="Gene3D" id="2.60.120.260">
    <property type="entry name" value="Galactose-binding domain-like"/>
    <property type="match status" value="1"/>
</dbReference>
<proteinExistence type="predicted"/>
<dbReference type="EMBL" id="CAJOBS010000638">
    <property type="protein sequence ID" value="CAF4616317.1"/>
    <property type="molecule type" value="Genomic_DNA"/>
</dbReference>
<keyword evidence="1" id="KW-0812">Transmembrane</keyword>
<sequence>MPVGVSVWNENILSSSKKTAEKENEQERKKREVFYNFSSGCKTFLQMACVGALLAGIGLAVVLTLYLSQQSYNDTVNNTSTGVSTTSISFSAVTTATTSSSTSSSTSITSSTTSVTITTTATTVTITSNTCTSGWQGITILYHCYNNCTGHSSYLQYTYSYVAIANTTRITFAFRDDSYFFAFDNITIWGNAAPSTQLISNGGFETGHISPWTYCNPNVASNAGKVQLGSTAYNGYTYTPYSGMYFYMDGSVGAPDYLSQTFATTIGSTYNISYWLYNGAGGTGVSVDVIMSV</sequence>
<keyword evidence="1" id="KW-1133">Transmembrane helix</keyword>
<organism evidence="3 4">
    <name type="scientific">Rotaria socialis</name>
    <dbReference type="NCBI Taxonomy" id="392032"/>
    <lineage>
        <taxon>Eukaryota</taxon>
        <taxon>Metazoa</taxon>
        <taxon>Spiralia</taxon>
        <taxon>Gnathifera</taxon>
        <taxon>Rotifera</taxon>
        <taxon>Eurotatoria</taxon>
        <taxon>Bdelloidea</taxon>
        <taxon>Philodinida</taxon>
        <taxon>Philodinidae</taxon>
        <taxon>Rotaria</taxon>
    </lineage>
</organism>
<keyword evidence="1" id="KW-0472">Membrane</keyword>
<dbReference type="EMBL" id="CAJNYV010002422">
    <property type="protein sequence ID" value="CAF3476055.1"/>
    <property type="molecule type" value="Genomic_DNA"/>
</dbReference>